<dbReference type="EMBL" id="LAZR01026782">
    <property type="protein sequence ID" value="KKL67672.1"/>
    <property type="molecule type" value="Genomic_DNA"/>
</dbReference>
<gene>
    <name evidence="2" type="ORF">LCGC14_2132630</name>
</gene>
<dbReference type="PANTHER" id="PTHR30046">
    <property type="entry name" value="FLAGELLAR M-RING PROTEIN"/>
    <property type="match status" value="1"/>
</dbReference>
<feature type="domain" description="Flagellar M-ring C-terminal" evidence="1">
    <location>
        <begin position="32"/>
        <end position="179"/>
    </location>
</feature>
<evidence type="ECO:0000313" key="2">
    <source>
        <dbReference type="EMBL" id="KKL67672.1"/>
    </source>
</evidence>
<sequence length="290" mass="30319">DQTDGETAKASGLLKYKIEVDTYLTDKAEKVLVAMLGQDRVGAVIVAASVDMTSLEETATKYLPDGKVGIKEEIKSKSSKPVPAAGGAVGGTEAGITTTEETVITESQVDTKTTRTSTPPGKITSVTASVTVDLSAREAEGEMEAEPAPKITEKDVQAIVASAIGEGATEADVTVVNSPLERRAADLAGDADEAGMFDRDFILEIAKRSSLGVLIIGALLALKMFGGSKKKSAAMALEGEVVEGEGPLSLAGGQGEPKALRARITRALQENPEEVRQLFLTWVQSEQGEK</sequence>
<name>A0A0F9GWY2_9ZZZZ</name>
<dbReference type="Pfam" id="PF08345">
    <property type="entry name" value="YscJ_FliF_C"/>
    <property type="match status" value="1"/>
</dbReference>
<feature type="non-terminal residue" evidence="2">
    <location>
        <position position="1"/>
    </location>
</feature>
<dbReference type="InterPro" id="IPR043427">
    <property type="entry name" value="YscJ/FliF"/>
</dbReference>
<dbReference type="PANTHER" id="PTHR30046:SF0">
    <property type="entry name" value="FLAGELLAR M-RING PROTEIN"/>
    <property type="match status" value="1"/>
</dbReference>
<comment type="caution">
    <text evidence="2">The sequence shown here is derived from an EMBL/GenBank/DDBJ whole genome shotgun (WGS) entry which is preliminary data.</text>
</comment>
<organism evidence="2">
    <name type="scientific">marine sediment metagenome</name>
    <dbReference type="NCBI Taxonomy" id="412755"/>
    <lineage>
        <taxon>unclassified sequences</taxon>
        <taxon>metagenomes</taxon>
        <taxon>ecological metagenomes</taxon>
    </lineage>
</organism>
<dbReference type="AlphaFoldDB" id="A0A0F9GWY2"/>
<evidence type="ECO:0000259" key="1">
    <source>
        <dbReference type="Pfam" id="PF08345"/>
    </source>
</evidence>
<proteinExistence type="predicted"/>
<accession>A0A0F9GWY2</accession>
<protein>
    <recommendedName>
        <fullName evidence="1">Flagellar M-ring C-terminal domain-containing protein</fullName>
    </recommendedName>
</protein>
<dbReference type="InterPro" id="IPR013556">
    <property type="entry name" value="Flag_M-ring_C"/>
</dbReference>
<reference evidence="2" key="1">
    <citation type="journal article" date="2015" name="Nature">
        <title>Complex archaea that bridge the gap between prokaryotes and eukaryotes.</title>
        <authorList>
            <person name="Spang A."/>
            <person name="Saw J.H."/>
            <person name="Jorgensen S.L."/>
            <person name="Zaremba-Niedzwiedzka K."/>
            <person name="Martijn J."/>
            <person name="Lind A.E."/>
            <person name="van Eijk R."/>
            <person name="Schleper C."/>
            <person name="Guy L."/>
            <person name="Ettema T.J."/>
        </authorList>
    </citation>
    <scope>NUCLEOTIDE SEQUENCE</scope>
</reference>